<dbReference type="GO" id="GO:0005737">
    <property type="term" value="C:cytoplasm"/>
    <property type="evidence" value="ECO:0007669"/>
    <property type="project" value="UniProtKB-SubCell"/>
</dbReference>
<comment type="similarity">
    <text evidence="2 12">Belongs to the class-I aminoacyl-tRNA synthetase family.</text>
</comment>
<dbReference type="STRING" id="1569628.A0A316V486"/>
<gene>
    <name evidence="14" type="ORF">BDZ90DRAFT_245198</name>
</gene>
<keyword evidence="9 12" id="KW-0030">Aminoacyl-tRNA synthetase</keyword>
<dbReference type="Pfam" id="PF00579">
    <property type="entry name" value="tRNA-synt_1b"/>
    <property type="match status" value="1"/>
</dbReference>
<evidence type="ECO:0000256" key="11">
    <source>
        <dbReference type="ARBA" id="ARBA00048248"/>
    </source>
</evidence>
<evidence type="ECO:0000313" key="14">
    <source>
        <dbReference type="EMBL" id="PWN31033.1"/>
    </source>
</evidence>
<keyword evidence="7 12" id="KW-0067">ATP-binding</keyword>
<evidence type="ECO:0000256" key="9">
    <source>
        <dbReference type="ARBA" id="ARBA00023146"/>
    </source>
</evidence>
<evidence type="ECO:0000256" key="12">
    <source>
        <dbReference type="RuleBase" id="RU361234"/>
    </source>
</evidence>
<comment type="catalytic activity">
    <reaction evidence="11 12">
        <text>tRNA(Tyr) + L-tyrosine + ATP = L-tyrosyl-tRNA(Tyr) + AMP + diphosphate + H(+)</text>
        <dbReference type="Rhea" id="RHEA:10220"/>
        <dbReference type="Rhea" id="RHEA-COMP:9706"/>
        <dbReference type="Rhea" id="RHEA-COMP:9707"/>
        <dbReference type="ChEBI" id="CHEBI:15378"/>
        <dbReference type="ChEBI" id="CHEBI:30616"/>
        <dbReference type="ChEBI" id="CHEBI:33019"/>
        <dbReference type="ChEBI" id="CHEBI:58315"/>
        <dbReference type="ChEBI" id="CHEBI:78442"/>
        <dbReference type="ChEBI" id="CHEBI:78536"/>
        <dbReference type="ChEBI" id="CHEBI:456215"/>
        <dbReference type="EC" id="6.1.1.1"/>
    </reaction>
</comment>
<dbReference type="InterPro" id="IPR002305">
    <property type="entry name" value="aa-tRNA-synth_Ic"/>
</dbReference>
<evidence type="ECO:0000256" key="1">
    <source>
        <dbReference type="ARBA" id="ARBA00004496"/>
    </source>
</evidence>
<protein>
    <recommendedName>
        <fullName evidence="3 12">Tyrosine--tRNA ligase</fullName>
        <ecNumber evidence="3 12">6.1.1.1</ecNumber>
    </recommendedName>
    <alternativeName>
        <fullName evidence="10 12">Tyrosyl-tRNA synthetase</fullName>
    </alternativeName>
</protein>
<evidence type="ECO:0000256" key="10">
    <source>
        <dbReference type="ARBA" id="ARBA00033323"/>
    </source>
</evidence>
<dbReference type="PIRSF" id="PIRSF006588">
    <property type="entry name" value="TyrRS_arch_euk"/>
    <property type="match status" value="1"/>
</dbReference>
<dbReference type="AlphaFoldDB" id="A0A316V486"/>
<dbReference type="PANTHER" id="PTHR46264">
    <property type="entry name" value="TYROSINE-TRNA LIGASE"/>
    <property type="match status" value="1"/>
</dbReference>
<dbReference type="Gene3D" id="3.40.50.620">
    <property type="entry name" value="HUPs"/>
    <property type="match status" value="1"/>
</dbReference>
<accession>A0A316V486</accession>
<reference evidence="14 15" key="1">
    <citation type="journal article" date="2018" name="Mol. Biol. Evol.">
        <title>Broad Genomic Sampling Reveals a Smut Pathogenic Ancestry of the Fungal Clade Ustilaginomycotina.</title>
        <authorList>
            <person name="Kijpornyongpan T."/>
            <person name="Mondo S.J."/>
            <person name="Barry K."/>
            <person name="Sandor L."/>
            <person name="Lee J."/>
            <person name="Lipzen A."/>
            <person name="Pangilinan J."/>
            <person name="LaButti K."/>
            <person name="Hainaut M."/>
            <person name="Henrissat B."/>
            <person name="Grigoriev I.V."/>
            <person name="Spatafora J.W."/>
            <person name="Aime M.C."/>
        </authorList>
    </citation>
    <scope>NUCLEOTIDE SEQUENCE [LARGE SCALE GENOMIC DNA]</scope>
    <source>
        <strain evidence="14 15">MCA 5214</strain>
    </source>
</reference>
<keyword evidence="6 12" id="KW-0547">Nucleotide-binding</keyword>
<dbReference type="RefSeq" id="XP_025365645.1">
    <property type="nucleotide sequence ID" value="XM_025507495.1"/>
</dbReference>
<proteinExistence type="inferred from homology"/>
<feature type="region of interest" description="Disordered" evidence="13">
    <location>
        <begin position="372"/>
        <end position="412"/>
    </location>
</feature>
<dbReference type="SUPFAM" id="SSF52374">
    <property type="entry name" value="Nucleotidylyl transferase"/>
    <property type="match status" value="1"/>
</dbReference>
<dbReference type="EC" id="6.1.1.1" evidence="3 12"/>
<keyword evidence="4" id="KW-0963">Cytoplasm</keyword>
<dbReference type="InterPro" id="IPR023617">
    <property type="entry name" value="Tyr-tRNA-ligase_arc/euk-type"/>
</dbReference>
<keyword evidence="15" id="KW-1185">Reference proteome</keyword>
<dbReference type="NCBIfam" id="TIGR00234">
    <property type="entry name" value="tyrS"/>
    <property type="match status" value="1"/>
</dbReference>
<dbReference type="Gene3D" id="1.10.240.10">
    <property type="entry name" value="Tyrosyl-Transfer RNA Synthetase"/>
    <property type="match status" value="1"/>
</dbReference>
<dbReference type="OrthoDB" id="197206at2759"/>
<evidence type="ECO:0000256" key="5">
    <source>
        <dbReference type="ARBA" id="ARBA00022598"/>
    </source>
</evidence>
<evidence type="ECO:0000256" key="8">
    <source>
        <dbReference type="ARBA" id="ARBA00022917"/>
    </source>
</evidence>
<evidence type="ECO:0000256" key="13">
    <source>
        <dbReference type="SAM" id="MobiDB-lite"/>
    </source>
</evidence>
<dbReference type="EMBL" id="KZ819662">
    <property type="protein sequence ID" value="PWN31033.1"/>
    <property type="molecule type" value="Genomic_DNA"/>
</dbReference>
<dbReference type="PANTHER" id="PTHR46264:SF4">
    <property type="entry name" value="TYROSINE--TRNA LIGASE, CYTOPLASMIC"/>
    <property type="match status" value="1"/>
</dbReference>
<evidence type="ECO:0000256" key="6">
    <source>
        <dbReference type="ARBA" id="ARBA00022741"/>
    </source>
</evidence>
<dbReference type="InterPro" id="IPR050489">
    <property type="entry name" value="Tyr-tRNA_synthase"/>
</dbReference>
<feature type="compositionally biased region" description="Basic residues" evidence="13">
    <location>
        <begin position="382"/>
        <end position="394"/>
    </location>
</feature>
<keyword evidence="5 12" id="KW-0436">Ligase</keyword>
<dbReference type="CDD" id="cd00805">
    <property type="entry name" value="TyrRS_core"/>
    <property type="match status" value="1"/>
</dbReference>
<dbReference type="PRINTS" id="PR01040">
    <property type="entry name" value="TRNASYNTHTYR"/>
</dbReference>
<dbReference type="InterPro" id="IPR002307">
    <property type="entry name" value="Tyr-tRNA-ligase"/>
</dbReference>
<dbReference type="NCBIfam" id="NF006330">
    <property type="entry name" value="PRK08560.1"/>
    <property type="match status" value="1"/>
</dbReference>
<comment type="subcellular location">
    <subcellularLocation>
        <location evidence="1">Cytoplasm</location>
    </subcellularLocation>
</comment>
<keyword evidence="8 12" id="KW-0648">Protein biosynthesis</keyword>
<evidence type="ECO:0000256" key="2">
    <source>
        <dbReference type="ARBA" id="ARBA00005594"/>
    </source>
</evidence>
<dbReference type="GO" id="GO:0006437">
    <property type="term" value="P:tyrosyl-tRNA aminoacylation"/>
    <property type="evidence" value="ECO:0007669"/>
    <property type="project" value="InterPro"/>
</dbReference>
<evidence type="ECO:0000256" key="3">
    <source>
        <dbReference type="ARBA" id="ARBA00013160"/>
    </source>
</evidence>
<evidence type="ECO:0000256" key="4">
    <source>
        <dbReference type="ARBA" id="ARBA00022490"/>
    </source>
</evidence>
<sequence length="430" mass="46553">MASIPKLNAEETFTLITRDLDEVLGADNLKALIAKNDRPLRAYWGTAPTSRPHIGYFVALTKIADFLQAGVQVKVLLADIHAFLDNLKAPIELVRHRVDFYQRILISVFKAIGVPTERLTFVVGSSYQLTPEYTMDVYRTAALTTEHDCKKAGAEVVKQVASPLLSSMLYPGLQALDEQYLDVDFQFGGVDQRKIFTYAEALLPKLGYAKRSHLMNPMVPGLKGSKMSSSDHGSKIDFLDPAESVRSKIKSAVCEPKSTPADGNGVLAFAKAVLFPVSRLRAEAAGGEGIAEPFVPADAPKGTLFTIALPEKFGGGVLNFAEYSELERAFVAGEVHPADLKKGVADALVKLLAPVQKAFLGDEEWQKVEKLAYPPPEEPEKKKKAKKINPRHPPKAGVTTAPTDGQAAEVSKEGAEALANGVEKMGVDGK</sequence>
<dbReference type="GO" id="GO:0004831">
    <property type="term" value="F:tyrosine-tRNA ligase activity"/>
    <property type="evidence" value="ECO:0007669"/>
    <property type="project" value="UniProtKB-EC"/>
</dbReference>
<organism evidence="14 15">
    <name type="scientific">Jaminaea rosea</name>
    <dbReference type="NCBI Taxonomy" id="1569628"/>
    <lineage>
        <taxon>Eukaryota</taxon>
        <taxon>Fungi</taxon>
        <taxon>Dikarya</taxon>
        <taxon>Basidiomycota</taxon>
        <taxon>Ustilaginomycotina</taxon>
        <taxon>Exobasidiomycetes</taxon>
        <taxon>Microstromatales</taxon>
        <taxon>Microstromatales incertae sedis</taxon>
        <taxon>Jaminaea</taxon>
    </lineage>
</organism>
<evidence type="ECO:0000256" key="7">
    <source>
        <dbReference type="ARBA" id="ARBA00022840"/>
    </source>
</evidence>
<dbReference type="GeneID" id="37029318"/>
<dbReference type="FunFam" id="3.40.50.620:FF:000040">
    <property type="entry name" value="Tyrosine--tRNA ligase"/>
    <property type="match status" value="1"/>
</dbReference>
<evidence type="ECO:0000313" key="15">
    <source>
        <dbReference type="Proteomes" id="UP000245884"/>
    </source>
</evidence>
<dbReference type="Proteomes" id="UP000245884">
    <property type="component" value="Unassembled WGS sequence"/>
</dbReference>
<dbReference type="InterPro" id="IPR014729">
    <property type="entry name" value="Rossmann-like_a/b/a_fold"/>
</dbReference>
<name>A0A316V486_9BASI</name>
<dbReference type="GO" id="GO:0005524">
    <property type="term" value="F:ATP binding"/>
    <property type="evidence" value="ECO:0007669"/>
    <property type="project" value="UniProtKB-KW"/>
</dbReference>